<evidence type="ECO:0000313" key="2">
    <source>
        <dbReference type="Proteomes" id="UP000887566"/>
    </source>
</evidence>
<feature type="compositionally biased region" description="Low complexity" evidence="1">
    <location>
        <begin position="24"/>
        <end position="34"/>
    </location>
</feature>
<dbReference type="WBParaSite" id="PSAMB.scaffold36size104415.g909.t1">
    <property type="protein sequence ID" value="PSAMB.scaffold36size104415.g909.t1"/>
    <property type="gene ID" value="PSAMB.scaffold36size104415.g909"/>
</dbReference>
<sequence>MDHGRERSSGRRHEADHAARRSSPRLLLSPPAASTRRHSATAKDSRYSSSIARPKMATARYDETSNGVVVVCRAQQAVVGVVAIINGRRREFPVSYSVLLRPAARCVVRDRKRERDRQ</sequence>
<proteinExistence type="predicted"/>
<keyword evidence="2" id="KW-1185">Reference proteome</keyword>
<dbReference type="AlphaFoldDB" id="A0A914WDB6"/>
<dbReference type="Proteomes" id="UP000887566">
    <property type="component" value="Unplaced"/>
</dbReference>
<accession>A0A914WDB6</accession>
<feature type="compositionally biased region" description="Basic and acidic residues" evidence="1">
    <location>
        <begin position="1"/>
        <end position="19"/>
    </location>
</feature>
<evidence type="ECO:0000256" key="1">
    <source>
        <dbReference type="SAM" id="MobiDB-lite"/>
    </source>
</evidence>
<evidence type="ECO:0000313" key="3">
    <source>
        <dbReference type="WBParaSite" id="PSAMB.scaffold36size104415.g909.t1"/>
    </source>
</evidence>
<reference evidence="3" key="1">
    <citation type="submission" date="2022-11" db="UniProtKB">
        <authorList>
            <consortium name="WormBaseParasite"/>
        </authorList>
    </citation>
    <scope>IDENTIFICATION</scope>
</reference>
<name>A0A914WDB6_9BILA</name>
<feature type="region of interest" description="Disordered" evidence="1">
    <location>
        <begin position="1"/>
        <end position="55"/>
    </location>
</feature>
<protein>
    <submittedName>
        <fullName evidence="3">Uncharacterized protein</fullName>
    </submittedName>
</protein>
<organism evidence="2 3">
    <name type="scientific">Plectus sambesii</name>
    <dbReference type="NCBI Taxonomy" id="2011161"/>
    <lineage>
        <taxon>Eukaryota</taxon>
        <taxon>Metazoa</taxon>
        <taxon>Ecdysozoa</taxon>
        <taxon>Nematoda</taxon>
        <taxon>Chromadorea</taxon>
        <taxon>Plectida</taxon>
        <taxon>Plectina</taxon>
        <taxon>Plectoidea</taxon>
        <taxon>Plectidae</taxon>
        <taxon>Plectus</taxon>
    </lineage>
</organism>